<dbReference type="EMBL" id="JALAZD010000003">
    <property type="protein sequence ID" value="MCI0128834.1"/>
    <property type="molecule type" value="Genomic_DNA"/>
</dbReference>
<organism evidence="6 7">
    <name type="scientific">Paradevosia shaoguanensis</name>
    <dbReference type="NCBI Taxonomy" id="1335043"/>
    <lineage>
        <taxon>Bacteria</taxon>
        <taxon>Pseudomonadati</taxon>
        <taxon>Pseudomonadota</taxon>
        <taxon>Alphaproteobacteria</taxon>
        <taxon>Hyphomicrobiales</taxon>
        <taxon>Devosiaceae</taxon>
        <taxon>Paradevosia</taxon>
    </lineage>
</organism>
<dbReference type="RefSeq" id="WP_202050264.1">
    <property type="nucleotide sequence ID" value="NZ_JAKETQ010000003.1"/>
</dbReference>
<evidence type="ECO:0000256" key="1">
    <source>
        <dbReference type="ARBA" id="ARBA00001968"/>
    </source>
</evidence>
<dbReference type="PANTHER" id="PTHR33254:SF4">
    <property type="entry name" value="4-HYDROXY-4-METHYL-2-OXOGLUTARATE ALDOLASE 3-RELATED"/>
    <property type="match status" value="1"/>
</dbReference>
<keyword evidence="5" id="KW-0460">Magnesium</keyword>
<dbReference type="AlphaFoldDB" id="A0AA41UEU3"/>
<dbReference type="Pfam" id="PF03737">
    <property type="entry name" value="RraA-like"/>
    <property type="match status" value="1"/>
</dbReference>
<evidence type="ECO:0000256" key="5">
    <source>
        <dbReference type="PIRSR" id="PIRSR605493-1"/>
    </source>
</evidence>
<dbReference type="Gene3D" id="3.50.30.40">
    <property type="entry name" value="Ribonuclease E inhibitor RraA/RraA-like"/>
    <property type="match status" value="1"/>
</dbReference>
<comment type="caution">
    <text evidence="6">The sequence shown here is derived from an EMBL/GenBank/DDBJ whole genome shotgun (WGS) entry which is preliminary data.</text>
</comment>
<feature type="binding site" evidence="5">
    <location>
        <position position="135"/>
    </location>
    <ligand>
        <name>substrate</name>
    </ligand>
</feature>
<evidence type="ECO:0000256" key="2">
    <source>
        <dbReference type="ARBA" id="ARBA00016549"/>
    </source>
</evidence>
<dbReference type="PANTHER" id="PTHR33254">
    <property type="entry name" value="4-HYDROXY-4-METHYL-2-OXOGLUTARATE ALDOLASE 3-RELATED"/>
    <property type="match status" value="1"/>
</dbReference>
<proteinExistence type="predicted"/>
<feature type="binding site" evidence="5">
    <location>
        <position position="136"/>
    </location>
    <ligand>
        <name>Mg(2+)</name>
        <dbReference type="ChEBI" id="CHEBI:18420"/>
    </ligand>
</feature>
<gene>
    <name evidence="6" type="ORF">ML536_18525</name>
</gene>
<name>A0AA41UEU3_9HYPH</name>
<sequence>MREGKLSAHTLSEGDLLRLRRFSTPTVYNGWEQVSRVDRRSVVNRDAVQDFMPQFGPMIGYAVTLEVEPSNPRHIERSEAPREYRAYLESVPGPKIVVVKDADSPNVIGTYFGEVNASLHRALGCVGMITDGGVRDIVEMGSLGFKALAQRLCVGHAYAWPVRWGHAVEVFGLTIEPGQLLHADQHGFMVIPEEDQGRVLEATQFMDANECHTVIGASQVLRGRSMTETRAAMVEAEKRFGAAARQQFGKSGEWSD</sequence>
<comment type="cofactor">
    <cofactor evidence="5">
        <name>Mg(2+)</name>
        <dbReference type="ChEBI" id="CHEBI:18420"/>
    </cofactor>
</comment>
<dbReference type="InterPro" id="IPR005493">
    <property type="entry name" value="RraA/RraA-like"/>
</dbReference>
<evidence type="ECO:0000256" key="4">
    <source>
        <dbReference type="ARBA" id="ARBA00030169"/>
    </source>
</evidence>
<dbReference type="GO" id="GO:0046872">
    <property type="term" value="F:metal ion binding"/>
    <property type="evidence" value="ECO:0007669"/>
    <property type="project" value="UniProtKB-KW"/>
</dbReference>
<comment type="cofactor">
    <cofactor evidence="1">
        <name>a divalent metal cation</name>
        <dbReference type="ChEBI" id="CHEBI:60240"/>
    </cofactor>
</comment>
<keyword evidence="7" id="KW-1185">Reference proteome</keyword>
<reference evidence="6" key="1">
    <citation type="submission" date="2022-03" db="EMBL/GenBank/DDBJ databases">
        <title>The complete genome sequence of a Methyloterrigena soli.</title>
        <authorList>
            <person name="Zi Z."/>
        </authorList>
    </citation>
    <scope>NUCLEOTIDE SEQUENCE</scope>
    <source>
        <strain evidence="6">M48</strain>
    </source>
</reference>
<evidence type="ECO:0000313" key="7">
    <source>
        <dbReference type="Proteomes" id="UP001156140"/>
    </source>
</evidence>
<dbReference type="Proteomes" id="UP001156140">
    <property type="component" value="Unassembled WGS sequence"/>
</dbReference>
<keyword evidence="5" id="KW-0479">Metal-binding</keyword>
<evidence type="ECO:0000313" key="6">
    <source>
        <dbReference type="EMBL" id="MCI0128834.1"/>
    </source>
</evidence>
<protein>
    <recommendedName>
        <fullName evidence="2">Putative 4-hydroxy-4-methyl-2-oxoglutarate aldolase</fullName>
    </recommendedName>
    <alternativeName>
        <fullName evidence="3">Regulator of ribonuclease activity homolog</fullName>
    </alternativeName>
    <alternativeName>
        <fullName evidence="4">RraA-like protein</fullName>
    </alternativeName>
</protein>
<evidence type="ECO:0000256" key="3">
    <source>
        <dbReference type="ARBA" id="ARBA00029596"/>
    </source>
</evidence>
<accession>A0AA41UEU3</accession>
<dbReference type="SUPFAM" id="SSF89562">
    <property type="entry name" value="RraA-like"/>
    <property type="match status" value="1"/>
</dbReference>
<dbReference type="InterPro" id="IPR036704">
    <property type="entry name" value="RraA/RraA-like_sf"/>
</dbReference>